<accession>A0ACC0YGQ0</accession>
<evidence type="ECO:0000313" key="2">
    <source>
        <dbReference type="Proteomes" id="UP001163603"/>
    </source>
</evidence>
<gene>
    <name evidence="1" type="ORF">Pint_25735</name>
</gene>
<reference evidence="2" key="1">
    <citation type="journal article" date="2023" name="G3 (Bethesda)">
        <title>Genome assembly and association tests identify interacting loci associated with vigor, precocity, and sex in interspecific pistachio rootstocks.</title>
        <authorList>
            <person name="Palmer W."/>
            <person name="Jacygrad E."/>
            <person name="Sagayaradj S."/>
            <person name="Cavanaugh K."/>
            <person name="Han R."/>
            <person name="Bertier L."/>
            <person name="Beede B."/>
            <person name="Kafkas S."/>
            <person name="Golino D."/>
            <person name="Preece J."/>
            <person name="Michelmore R."/>
        </authorList>
    </citation>
    <scope>NUCLEOTIDE SEQUENCE [LARGE SCALE GENOMIC DNA]</scope>
</reference>
<organism evidence="1 2">
    <name type="scientific">Pistacia integerrima</name>
    <dbReference type="NCBI Taxonomy" id="434235"/>
    <lineage>
        <taxon>Eukaryota</taxon>
        <taxon>Viridiplantae</taxon>
        <taxon>Streptophyta</taxon>
        <taxon>Embryophyta</taxon>
        <taxon>Tracheophyta</taxon>
        <taxon>Spermatophyta</taxon>
        <taxon>Magnoliopsida</taxon>
        <taxon>eudicotyledons</taxon>
        <taxon>Gunneridae</taxon>
        <taxon>Pentapetalae</taxon>
        <taxon>rosids</taxon>
        <taxon>malvids</taxon>
        <taxon>Sapindales</taxon>
        <taxon>Anacardiaceae</taxon>
        <taxon>Pistacia</taxon>
    </lineage>
</organism>
<sequence>MGSTRKSRRKFVDNSHQFSSFEDDFDLDKELDMERCLDDHECMWLSSDFDSPSKFFAEHRLSEETFLGGLEYQGEVTAMLNSPGNDEIDFRTNSDSSSQISDKEKTCSCNPEVKLSNHPEGIWPVSEDAEYLEDLGADEPLFWPFELELCWNSEESWKCFTMSPRKDMRKFGNNPEGTCKMHSKERCRRRAVINSGSTAAKILELKQRNNNKKSVKKLNNMPSRFRNSNKISAKIVPLEIADDIKEPIDIVGYLFQDVFAVNQEVPMETFLGLSEFDGHEGVGSDLNVDVFFLEESL</sequence>
<comment type="caution">
    <text evidence="1">The sequence shown here is derived from an EMBL/GenBank/DDBJ whole genome shotgun (WGS) entry which is preliminary data.</text>
</comment>
<proteinExistence type="predicted"/>
<protein>
    <submittedName>
        <fullName evidence="1">Uncharacterized protein</fullName>
    </submittedName>
</protein>
<name>A0ACC0YGQ0_9ROSI</name>
<dbReference type="EMBL" id="CM047742">
    <property type="protein sequence ID" value="KAJ0036088.1"/>
    <property type="molecule type" value="Genomic_DNA"/>
</dbReference>
<evidence type="ECO:0000313" key="1">
    <source>
        <dbReference type="EMBL" id="KAJ0036088.1"/>
    </source>
</evidence>
<keyword evidence="2" id="KW-1185">Reference proteome</keyword>
<dbReference type="Proteomes" id="UP001163603">
    <property type="component" value="Chromosome 7"/>
</dbReference>